<keyword evidence="2" id="KW-0806">Transcription termination</keyword>
<keyword evidence="3" id="KW-0809">Transit peptide</keyword>
<dbReference type="Gene3D" id="1.25.70.10">
    <property type="entry name" value="Transcription termination factor 3, mitochondrial"/>
    <property type="match status" value="1"/>
</dbReference>
<evidence type="ECO:0000256" key="2">
    <source>
        <dbReference type="ARBA" id="ARBA00022472"/>
    </source>
</evidence>
<evidence type="ECO:0000313" key="6">
    <source>
        <dbReference type="RefSeq" id="XP_004486040.1"/>
    </source>
</evidence>
<sequence>MFAYHRRALLCPNLNPILRFKTLTLSSFILIQPFSTSQNPSFTINYLIQNLQFSPQTASKLSTQINFTDSTKPDSVLALFKTYGFTNPQLSSLVKTYPKILSFDPNKTILPKLNFLLSKGASNSDLVHIVAKNPLFLSQSLKNTMTPCYNFVNKFLFSDELTMLSIKSCAAIIYSKYPAKNIKLLRQIGVPKSRIALTLRHWPCTVIGSPTIFEKAVKEVRELGFKPKTTFFIVALRAKVLPKSLWEEKVDLFKKWGWSEDVLVSAFLKYPWCMLASVDKIETVMKYFVNHMGWDSLVVAKNPILIMLSLEKRIIPRASVLQFLESRGLIKEGNTWISPFKATEKVFLERFVHCFEEESSQLLKLYKENRSIPT</sequence>
<protein>
    <submittedName>
        <fullName evidence="5 6">Uncharacterized protein LOC101491379</fullName>
    </submittedName>
</protein>
<dbReference type="OrthoDB" id="637682at2759"/>
<evidence type="ECO:0000313" key="7">
    <source>
        <dbReference type="RefSeq" id="XP_027186487.1"/>
    </source>
</evidence>
<dbReference type="AlphaFoldDB" id="A0A1S2XA36"/>
<reference evidence="4" key="1">
    <citation type="journal article" date="2013" name="Nat. Biotechnol.">
        <title>Draft genome sequence of chickpea (Cicer arietinum) provides a resource for trait improvement.</title>
        <authorList>
            <person name="Varshney R.K."/>
            <person name="Song C."/>
            <person name="Saxena R.K."/>
            <person name="Azam S."/>
            <person name="Yu S."/>
            <person name="Sharpe A.G."/>
            <person name="Cannon S."/>
            <person name="Baek J."/>
            <person name="Rosen B.D."/>
            <person name="Tar'an B."/>
            <person name="Millan T."/>
            <person name="Zhang X."/>
            <person name="Ramsay L.D."/>
            <person name="Iwata A."/>
            <person name="Wang Y."/>
            <person name="Nelson W."/>
            <person name="Farmer A.D."/>
            <person name="Gaur P.M."/>
            <person name="Soderlund C."/>
            <person name="Penmetsa R.V."/>
            <person name="Xu C."/>
            <person name="Bharti A.K."/>
            <person name="He W."/>
            <person name="Winter P."/>
            <person name="Zhao S."/>
            <person name="Hane J.K."/>
            <person name="Carrasquilla-Garcia N."/>
            <person name="Condie J.A."/>
            <person name="Upadhyaya H.D."/>
            <person name="Luo M.C."/>
            <person name="Thudi M."/>
            <person name="Gowda C.L."/>
            <person name="Singh N.P."/>
            <person name="Lichtenzveig J."/>
            <person name="Gali K.K."/>
            <person name="Rubio J."/>
            <person name="Nadarajan N."/>
            <person name="Dolezel J."/>
            <person name="Bansal K.C."/>
            <person name="Xu X."/>
            <person name="Edwards D."/>
            <person name="Zhang G."/>
            <person name="Kahl G."/>
            <person name="Gil J."/>
            <person name="Singh K.B."/>
            <person name="Datta S.K."/>
            <person name="Jackson S.A."/>
            <person name="Wang J."/>
            <person name="Cook D.R."/>
        </authorList>
    </citation>
    <scope>NUCLEOTIDE SEQUENCE [LARGE SCALE GENOMIC DNA]</scope>
    <source>
        <strain evidence="4">cv. CDC Frontier</strain>
    </source>
</reference>
<evidence type="ECO:0000256" key="1">
    <source>
        <dbReference type="ARBA" id="ARBA00007692"/>
    </source>
</evidence>
<evidence type="ECO:0000313" key="8">
    <source>
        <dbReference type="RefSeq" id="XP_027186489.1"/>
    </source>
</evidence>
<gene>
    <name evidence="5 6 7 8" type="primary">LOC101491379</name>
</gene>
<dbReference type="InterPro" id="IPR038538">
    <property type="entry name" value="MTERF_sf"/>
</dbReference>
<keyword evidence="2" id="KW-0805">Transcription regulation</keyword>
<dbReference type="RefSeq" id="XP_004486040.1">
    <property type="nucleotide sequence ID" value="XM_004485983.3"/>
</dbReference>
<evidence type="ECO:0000313" key="4">
    <source>
        <dbReference type="Proteomes" id="UP000087171"/>
    </source>
</evidence>
<dbReference type="SMART" id="SM00733">
    <property type="entry name" value="Mterf"/>
    <property type="match status" value="4"/>
</dbReference>
<dbReference type="GO" id="GO:0003676">
    <property type="term" value="F:nucleic acid binding"/>
    <property type="evidence" value="ECO:0007669"/>
    <property type="project" value="InterPro"/>
</dbReference>
<accession>A0A1S2XA36</accession>
<evidence type="ECO:0000313" key="5">
    <source>
        <dbReference type="RefSeq" id="XP_004486039.1"/>
    </source>
</evidence>
<dbReference type="GO" id="GO:0006353">
    <property type="term" value="P:DNA-templated transcription termination"/>
    <property type="evidence" value="ECO:0007669"/>
    <property type="project" value="UniProtKB-KW"/>
</dbReference>
<dbReference type="PANTHER" id="PTHR13068">
    <property type="entry name" value="CGI-12 PROTEIN-RELATED"/>
    <property type="match status" value="1"/>
</dbReference>
<keyword evidence="2" id="KW-0804">Transcription</keyword>
<comment type="similarity">
    <text evidence="1">Belongs to the mTERF family.</text>
</comment>
<dbReference type="Pfam" id="PF02536">
    <property type="entry name" value="mTERF"/>
    <property type="match status" value="1"/>
</dbReference>
<reference evidence="5 6" key="2">
    <citation type="submission" date="2023-09" db="UniProtKB">
        <authorList>
            <consortium name="RefSeq"/>
        </authorList>
    </citation>
    <scope>IDENTIFICATION</scope>
    <source>
        <tissue evidence="5 6">Etiolated seedlings</tissue>
    </source>
</reference>
<dbReference type="RefSeq" id="XP_027186489.1">
    <property type="nucleotide sequence ID" value="XM_027330688.1"/>
</dbReference>
<dbReference type="PaxDb" id="3827-XP_004486039.1"/>
<name>A0A1S2XA36_CICAR</name>
<proteinExistence type="inferred from homology"/>
<evidence type="ECO:0000256" key="3">
    <source>
        <dbReference type="ARBA" id="ARBA00022946"/>
    </source>
</evidence>
<organism evidence="5">
    <name type="scientific">Cicer arietinum</name>
    <name type="common">Chickpea</name>
    <name type="synonym">Garbanzo</name>
    <dbReference type="NCBI Taxonomy" id="3827"/>
    <lineage>
        <taxon>Eukaryota</taxon>
        <taxon>Viridiplantae</taxon>
        <taxon>Streptophyta</taxon>
        <taxon>Embryophyta</taxon>
        <taxon>Tracheophyta</taxon>
        <taxon>Spermatophyta</taxon>
        <taxon>Magnoliopsida</taxon>
        <taxon>eudicotyledons</taxon>
        <taxon>Gunneridae</taxon>
        <taxon>Pentapetalae</taxon>
        <taxon>rosids</taxon>
        <taxon>fabids</taxon>
        <taxon>Fabales</taxon>
        <taxon>Fabaceae</taxon>
        <taxon>Papilionoideae</taxon>
        <taxon>50 kb inversion clade</taxon>
        <taxon>NPAAA clade</taxon>
        <taxon>Hologalegina</taxon>
        <taxon>IRL clade</taxon>
        <taxon>Cicereae</taxon>
        <taxon>Cicer</taxon>
    </lineage>
</organism>
<keyword evidence="4" id="KW-1185">Reference proteome</keyword>
<dbReference type="RefSeq" id="XP_027186487.1">
    <property type="nucleotide sequence ID" value="XM_027330686.1"/>
</dbReference>
<dbReference type="PANTHER" id="PTHR13068:SF224">
    <property type="entry name" value="TRANSCRIPTION TERMINATION FACTOR FAMILY PROTEIN"/>
    <property type="match status" value="1"/>
</dbReference>
<dbReference type="InterPro" id="IPR003690">
    <property type="entry name" value="MTERF"/>
</dbReference>
<dbReference type="Proteomes" id="UP000087171">
    <property type="component" value="Chromosome Ca1"/>
</dbReference>
<dbReference type="GeneID" id="101491379"/>
<dbReference type="eggNOG" id="KOG1267">
    <property type="taxonomic scope" value="Eukaryota"/>
</dbReference>
<dbReference type="FunFam" id="1.25.70.10:FF:000001">
    <property type="entry name" value="Mitochondrial transcription termination factor-like"/>
    <property type="match status" value="1"/>
</dbReference>
<dbReference type="KEGG" id="cam:101491379"/>
<dbReference type="RefSeq" id="XP_004486039.1">
    <property type="nucleotide sequence ID" value="XM_004485982.3"/>
</dbReference>